<name>A0ABD1LKD5_9FABA</name>
<organism evidence="1 2">
    <name type="scientific">Flemingia macrophylla</name>
    <dbReference type="NCBI Taxonomy" id="520843"/>
    <lineage>
        <taxon>Eukaryota</taxon>
        <taxon>Viridiplantae</taxon>
        <taxon>Streptophyta</taxon>
        <taxon>Embryophyta</taxon>
        <taxon>Tracheophyta</taxon>
        <taxon>Spermatophyta</taxon>
        <taxon>Magnoliopsida</taxon>
        <taxon>eudicotyledons</taxon>
        <taxon>Gunneridae</taxon>
        <taxon>Pentapetalae</taxon>
        <taxon>rosids</taxon>
        <taxon>fabids</taxon>
        <taxon>Fabales</taxon>
        <taxon>Fabaceae</taxon>
        <taxon>Papilionoideae</taxon>
        <taxon>50 kb inversion clade</taxon>
        <taxon>NPAAA clade</taxon>
        <taxon>indigoferoid/millettioid clade</taxon>
        <taxon>Phaseoleae</taxon>
        <taxon>Flemingia</taxon>
    </lineage>
</organism>
<dbReference type="Proteomes" id="UP001603857">
    <property type="component" value="Unassembled WGS sequence"/>
</dbReference>
<protein>
    <submittedName>
        <fullName evidence="1">Uncharacterized protein</fullName>
    </submittedName>
</protein>
<dbReference type="EMBL" id="JBGMDY010000008">
    <property type="protein sequence ID" value="KAL2323984.1"/>
    <property type="molecule type" value="Genomic_DNA"/>
</dbReference>
<sequence>MELKGASLRRGCELLKGSKQKKNRVKGVLEGTMVPIAKGNRVVSCTEEDGGIVRVKIMVRKSQLKQLVEVMSGVKSSTTSVSSVEQRLNLLWKRKYGNGNPHKCWSPVLQSIPEEMLV</sequence>
<reference evidence="1 2" key="1">
    <citation type="submission" date="2024-08" db="EMBL/GenBank/DDBJ databases">
        <title>Insights into the chromosomal genome structure of Flemingia macrophylla.</title>
        <authorList>
            <person name="Ding Y."/>
            <person name="Zhao Y."/>
            <person name="Bi W."/>
            <person name="Wu M."/>
            <person name="Zhao G."/>
            <person name="Gong Y."/>
            <person name="Li W."/>
            <person name="Zhang P."/>
        </authorList>
    </citation>
    <scope>NUCLEOTIDE SEQUENCE [LARGE SCALE GENOMIC DNA]</scope>
    <source>
        <strain evidence="1">DYQJB</strain>
        <tissue evidence="1">Leaf</tissue>
    </source>
</reference>
<accession>A0ABD1LKD5</accession>
<evidence type="ECO:0000313" key="1">
    <source>
        <dbReference type="EMBL" id="KAL2323984.1"/>
    </source>
</evidence>
<keyword evidence="2" id="KW-1185">Reference proteome</keyword>
<dbReference type="AlphaFoldDB" id="A0ABD1LKD5"/>
<proteinExistence type="predicted"/>
<comment type="caution">
    <text evidence="1">The sequence shown here is derived from an EMBL/GenBank/DDBJ whole genome shotgun (WGS) entry which is preliminary data.</text>
</comment>
<evidence type="ECO:0000313" key="2">
    <source>
        <dbReference type="Proteomes" id="UP001603857"/>
    </source>
</evidence>
<gene>
    <name evidence="1" type="ORF">Fmac_023042</name>
</gene>